<accession>A0A9X8DVI4</accession>
<dbReference type="EMBL" id="QUTI01029261">
    <property type="protein sequence ID" value="RLO04220.1"/>
    <property type="molecule type" value="Genomic_DNA"/>
</dbReference>
<evidence type="ECO:0000313" key="4">
    <source>
        <dbReference type="Proteomes" id="UP000275652"/>
    </source>
</evidence>
<dbReference type="PANTHER" id="PTHR10133:SF27">
    <property type="entry name" value="DNA POLYMERASE NU"/>
    <property type="match status" value="1"/>
</dbReference>
<dbReference type="SUPFAM" id="SSF56672">
    <property type="entry name" value="DNA/RNA polymerases"/>
    <property type="match status" value="1"/>
</dbReference>
<dbReference type="PANTHER" id="PTHR10133">
    <property type="entry name" value="DNA POLYMERASE I"/>
    <property type="match status" value="1"/>
</dbReference>
<dbReference type="InterPro" id="IPR002298">
    <property type="entry name" value="DNA_polymerase_A"/>
</dbReference>
<organism evidence="3 4">
    <name type="scientific">Aphanomyces astaci</name>
    <name type="common">Crayfish plague agent</name>
    <dbReference type="NCBI Taxonomy" id="112090"/>
    <lineage>
        <taxon>Eukaryota</taxon>
        <taxon>Sar</taxon>
        <taxon>Stramenopiles</taxon>
        <taxon>Oomycota</taxon>
        <taxon>Saprolegniomycetes</taxon>
        <taxon>Saprolegniales</taxon>
        <taxon>Verrucalvaceae</taxon>
        <taxon>Aphanomyces</taxon>
    </lineage>
</organism>
<dbReference type="InterPro" id="IPR001098">
    <property type="entry name" value="DNA-dir_DNA_pol_A_palm_dom"/>
</dbReference>
<dbReference type="GO" id="GO:0006261">
    <property type="term" value="P:DNA-templated DNA replication"/>
    <property type="evidence" value="ECO:0007669"/>
    <property type="project" value="InterPro"/>
</dbReference>
<reference evidence="3 4" key="1">
    <citation type="journal article" date="2018" name="J. Invertebr. Pathol.">
        <title>New genotyping method for the causative agent of crayfish plague (Aphanomyces astaci) based on whole genome data.</title>
        <authorList>
            <person name="Minardi D."/>
            <person name="Studholme D.J."/>
            <person name="van der Giezen M."/>
            <person name="Pretto T."/>
            <person name="Oidtmann B."/>
        </authorList>
    </citation>
    <scope>NUCLEOTIDE SEQUENCE [LARGE SCALE GENOMIC DNA]</scope>
    <source>
        <strain evidence="3 4">KB13</strain>
    </source>
</reference>
<feature type="domain" description="DNA-directed DNA polymerase family A palm" evidence="2">
    <location>
        <begin position="7"/>
        <end position="111"/>
    </location>
</feature>
<dbReference type="GO" id="GO:0003887">
    <property type="term" value="F:DNA-directed DNA polymerase activity"/>
    <property type="evidence" value="ECO:0007669"/>
    <property type="project" value="InterPro"/>
</dbReference>
<protein>
    <recommendedName>
        <fullName evidence="2">DNA-directed DNA polymerase family A palm domain-containing protein</fullName>
    </recommendedName>
</protein>
<dbReference type="GO" id="GO:0003677">
    <property type="term" value="F:DNA binding"/>
    <property type="evidence" value="ECO:0007669"/>
    <property type="project" value="InterPro"/>
</dbReference>
<dbReference type="GO" id="GO:0006302">
    <property type="term" value="P:double-strand break repair"/>
    <property type="evidence" value="ECO:0007669"/>
    <property type="project" value="TreeGrafter"/>
</dbReference>
<dbReference type="Gene3D" id="1.10.150.20">
    <property type="entry name" value="5' to 3' exonuclease, C-terminal subdomain"/>
    <property type="match status" value="1"/>
</dbReference>
<gene>
    <name evidence="3" type="ORF">DYB28_006902</name>
</gene>
<dbReference type="SMART" id="SM00482">
    <property type="entry name" value="POLAc"/>
    <property type="match status" value="1"/>
</dbReference>
<proteinExistence type="predicted"/>
<dbReference type="Pfam" id="PF00476">
    <property type="entry name" value="DNA_pol_A"/>
    <property type="match status" value="1"/>
</dbReference>
<evidence type="ECO:0000313" key="3">
    <source>
        <dbReference type="EMBL" id="RLO04220.1"/>
    </source>
</evidence>
<dbReference type="Proteomes" id="UP000275652">
    <property type="component" value="Unassembled WGS sequence"/>
</dbReference>
<evidence type="ECO:0000259" key="2">
    <source>
        <dbReference type="SMART" id="SM00482"/>
    </source>
</evidence>
<dbReference type="InterPro" id="IPR043502">
    <property type="entry name" value="DNA/RNA_pol_sf"/>
</dbReference>
<comment type="caution">
    <text evidence="3">The sequence shown here is derived from an EMBL/GenBank/DDBJ whole genome shotgun (WGS) entry which is preliminary data.</text>
</comment>
<sequence>MDKDRYKIRDAFTAPEGKLLVVADYSQLELRLLAHVTQCQGMIDAFKAGGDFHSRTAMGMYEYVHKAVEAGDVLLEWDSTKGKPPVPLLKDAFANERKHAKILNFSIAYGKTPFGLAKVTSNGFIH</sequence>
<dbReference type="AlphaFoldDB" id="A0A9X8DVI4"/>
<name>A0A9X8DVI4_APHAT</name>
<dbReference type="PRINTS" id="PR00868">
    <property type="entry name" value="DNAPOLI"/>
</dbReference>
<evidence type="ECO:0000256" key="1">
    <source>
        <dbReference type="ARBA" id="ARBA00022705"/>
    </source>
</evidence>
<keyword evidence="1" id="KW-0235">DNA replication</keyword>
<feature type="non-terminal residue" evidence="3">
    <location>
        <position position="1"/>
    </location>
</feature>